<evidence type="ECO:0000256" key="3">
    <source>
        <dbReference type="ARBA" id="ARBA00023015"/>
    </source>
</evidence>
<evidence type="ECO:0000256" key="4">
    <source>
        <dbReference type="ARBA" id="ARBA00023125"/>
    </source>
</evidence>
<dbReference type="Proteomes" id="UP000054107">
    <property type="component" value="Unassembled WGS sequence"/>
</dbReference>
<dbReference type="EMBL" id="LN733663">
    <property type="protein sequence ID" value="CEP17386.1"/>
    <property type="molecule type" value="Genomic_DNA"/>
</dbReference>
<evidence type="ECO:0000256" key="6">
    <source>
        <dbReference type="ARBA" id="ARBA00023242"/>
    </source>
</evidence>
<evidence type="ECO:0000313" key="10">
    <source>
        <dbReference type="Proteomes" id="UP000054107"/>
    </source>
</evidence>
<evidence type="ECO:0000313" key="9">
    <source>
        <dbReference type="EMBL" id="CEP17386.1"/>
    </source>
</evidence>
<name>A0A0B7NFU8_9FUNG</name>
<keyword evidence="2" id="KW-0862">Zinc</keyword>
<keyword evidence="4" id="KW-0238">DNA-binding</keyword>
<feature type="region of interest" description="Disordered" evidence="7">
    <location>
        <begin position="112"/>
        <end position="153"/>
    </location>
</feature>
<dbReference type="InterPro" id="IPR007219">
    <property type="entry name" value="XnlR_reg_dom"/>
</dbReference>
<keyword evidence="3" id="KW-0805">Transcription regulation</keyword>
<evidence type="ECO:0000256" key="7">
    <source>
        <dbReference type="SAM" id="MobiDB-lite"/>
    </source>
</evidence>
<dbReference type="GO" id="GO:0003677">
    <property type="term" value="F:DNA binding"/>
    <property type="evidence" value="ECO:0007669"/>
    <property type="project" value="UniProtKB-KW"/>
</dbReference>
<dbReference type="OrthoDB" id="4456959at2759"/>
<keyword evidence="10" id="KW-1185">Reference proteome</keyword>
<dbReference type="PANTHER" id="PTHR31313">
    <property type="entry name" value="TY1 ENHANCER ACTIVATOR"/>
    <property type="match status" value="1"/>
</dbReference>
<keyword evidence="6" id="KW-0539">Nucleus</keyword>
<organism evidence="9 10">
    <name type="scientific">Parasitella parasitica</name>
    <dbReference type="NCBI Taxonomy" id="35722"/>
    <lineage>
        <taxon>Eukaryota</taxon>
        <taxon>Fungi</taxon>
        <taxon>Fungi incertae sedis</taxon>
        <taxon>Mucoromycota</taxon>
        <taxon>Mucoromycotina</taxon>
        <taxon>Mucoromycetes</taxon>
        <taxon>Mucorales</taxon>
        <taxon>Mucorineae</taxon>
        <taxon>Mucoraceae</taxon>
        <taxon>Parasitella</taxon>
    </lineage>
</organism>
<dbReference type="CDD" id="cd12148">
    <property type="entry name" value="fungal_TF_MHR"/>
    <property type="match status" value="1"/>
</dbReference>
<keyword evidence="1" id="KW-0479">Metal-binding</keyword>
<evidence type="ECO:0000256" key="1">
    <source>
        <dbReference type="ARBA" id="ARBA00022723"/>
    </source>
</evidence>
<reference evidence="9 10" key="1">
    <citation type="submission" date="2014-09" db="EMBL/GenBank/DDBJ databases">
        <authorList>
            <person name="Ellenberger Sabrina"/>
        </authorList>
    </citation>
    <scope>NUCLEOTIDE SEQUENCE [LARGE SCALE GENOMIC DNA]</scope>
    <source>
        <strain evidence="9 10">CBS 412.66</strain>
    </source>
</reference>
<dbReference type="PANTHER" id="PTHR31313:SF81">
    <property type="entry name" value="TY1 ENHANCER ACTIVATOR"/>
    <property type="match status" value="1"/>
</dbReference>
<feature type="compositionally biased region" description="Low complexity" evidence="7">
    <location>
        <begin position="112"/>
        <end position="137"/>
    </location>
</feature>
<feature type="compositionally biased region" description="Basic residues" evidence="7">
    <location>
        <begin position="72"/>
        <end position="86"/>
    </location>
</feature>
<feature type="region of interest" description="Disordered" evidence="7">
    <location>
        <begin position="745"/>
        <end position="770"/>
    </location>
</feature>
<dbReference type="InterPro" id="IPR051615">
    <property type="entry name" value="Transcr_Regulatory_Elem"/>
</dbReference>
<dbReference type="Pfam" id="PF04082">
    <property type="entry name" value="Fungal_trans"/>
    <property type="match status" value="1"/>
</dbReference>
<keyword evidence="5" id="KW-0804">Transcription</keyword>
<evidence type="ECO:0000256" key="5">
    <source>
        <dbReference type="ARBA" id="ARBA00023163"/>
    </source>
</evidence>
<dbReference type="GO" id="GO:0008270">
    <property type="term" value="F:zinc ion binding"/>
    <property type="evidence" value="ECO:0007669"/>
    <property type="project" value="InterPro"/>
</dbReference>
<accession>A0A0B7NFU8</accession>
<feature type="compositionally biased region" description="Low complexity" evidence="7">
    <location>
        <begin position="19"/>
        <end position="35"/>
    </location>
</feature>
<gene>
    <name evidence="9" type="primary">PARPA_11682.1 scaffold 44482</name>
</gene>
<evidence type="ECO:0000256" key="2">
    <source>
        <dbReference type="ARBA" id="ARBA00022833"/>
    </source>
</evidence>
<sequence length="997" mass="112275">MTTPWREFQGKPPKLSSIQQQQPQNYNHPQQQQQQLRQEGINNGDTSGSVPGTRYTPIAPYGGLNGHGNPPQKRRNVRACVKKRGPPRGYVSILESRLKRIEGLIDGISATATSVNPTSTSSPSSSSSSSKRPASQSDVLPLDDDHQVDKKASLPERNKKWLLDRIKNSHLTSEGRFYSGYGLNHIINTEKFENFKKNDSSIYGIDIQHRQNSDYFHMKRIASFEDQRKEQIRELVGLGVVKSASAISNIDDWIFQVAGINRNLSDRLLKVYFAYIHPLLPVVNKTAFLEEYRGIRATFPAATLLNAIYGASVRYVNNCIKFNDWQRLDNGREWELPHNFSEKLFQNLITFIKGRYVPRLSTIQAILIAHNHSANVESWTSGWLLNCISQDIGLHRSTEGWSISEQEKQTRRMMWASGYVLDRWFSAGTGRPLTVFDEDCDEMRPSENVSLDEVMDTMTETDQHLPRFPSLDKHIAEKASNNSIPMYQPFVQLLKLSEILGRILQGLYTPKAKKHSAQYGSDTMVAYLDDELSKWRAALPPLLEISSAGERRMQSKEHHPLLSMSGLICMSYCTVLILLHRPFIEKESNDNNSSRMSSRSSLTICTSAAIRIVEVSENMHYRDFLMVSWGFALYPLFTAALIHTYNCSNLDSIISDVAKSNLVRALAVVDKLCLLSPTTANMSNILKKVIAMSPIFVNDPDFVAMVNIKKSAVDSDCLDRVGDPYSKPTETDACQDESLSLPPFSNSASTTGVADNLHNQGFNNRPAPPVWDEDWLSQLYTKRPARPNSDMNDTENTSIVMPHIVNCTAQQRYQQQPNKMDAYSIRQFGFGIDQMQQQQQQQQQQLMEQQQIASTHNATNPQSHCYKEVSSLKINNNELFKQQGSGTTTTATATATASPSAHFTAALFEFSDFSFPYYYGSPMTNSNMDTNNAASTVPNACASADSSLNVGDLHQHDPSASFRYRPDNPFWGIPSSMGAEDWQAYLSPHQQKEQQHH</sequence>
<dbReference type="SMART" id="SM00906">
    <property type="entry name" value="Fungal_trans"/>
    <property type="match status" value="1"/>
</dbReference>
<feature type="domain" description="Xylanolytic transcriptional activator regulatory" evidence="8">
    <location>
        <begin position="382"/>
        <end position="451"/>
    </location>
</feature>
<dbReference type="STRING" id="35722.A0A0B7NFU8"/>
<evidence type="ECO:0000259" key="8">
    <source>
        <dbReference type="SMART" id="SM00906"/>
    </source>
</evidence>
<feature type="compositionally biased region" description="Basic and acidic residues" evidence="7">
    <location>
        <begin position="143"/>
        <end position="153"/>
    </location>
</feature>
<feature type="compositionally biased region" description="Polar residues" evidence="7">
    <location>
        <begin position="745"/>
        <end position="763"/>
    </location>
</feature>
<dbReference type="GO" id="GO:0006351">
    <property type="term" value="P:DNA-templated transcription"/>
    <property type="evidence" value="ECO:0007669"/>
    <property type="project" value="InterPro"/>
</dbReference>
<feature type="region of interest" description="Disordered" evidence="7">
    <location>
        <begin position="1"/>
        <end position="86"/>
    </location>
</feature>
<proteinExistence type="predicted"/>
<feature type="compositionally biased region" description="Polar residues" evidence="7">
    <location>
        <begin position="36"/>
        <end position="50"/>
    </location>
</feature>
<dbReference type="AlphaFoldDB" id="A0A0B7NFU8"/>
<protein>
    <recommendedName>
        <fullName evidence="8">Xylanolytic transcriptional activator regulatory domain-containing protein</fullName>
    </recommendedName>
</protein>